<dbReference type="RefSeq" id="WP_398276615.1">
    <property type="nucleotide sequence ID" value="NZ_JBITLV010000001.1"/>
</dbReference>
<reference evidence="1 2" key="1">
    <citation type="submission" date="2024-10" db="EMBL/GenBank/DDBJ databases">
        <title>The Natural Products Discovery Center: Release of the First 8490 Sequenced Strains for Exploring Actinobacteria Biosynthetic Diversity.</title>
        <authorList>
            <person name="Kalkreuter E."/>
            <person name="Kautsar S.A."/>
            <person name="Yang D."/>
            <person name="Bader C.D."/>
            <person name="Teijaro C.N."/>
            <person name="Fluegel L."/>
            <person name="Davis C.M."/>
            <person name="Simpson J.R."/>
            <person name="Lauterbach L."/>
            <person name="Steele A.D."/>
            <person name="Gui C."/>
            <person name="Meng S."/>
            <person name="Li G."/>
            <person name="Viehrig K."/>
            <person name="Ye F."/>
            <person name="Su P."/>
            <person name="Kiefer A.F."/>
            <person name="Nichols A."/>
            <person name="Cepeda A.J."/>
            <person name="Yan W."/>
            <person name="Fan B."/>
            <person name="Jiang Y."/>
            <person name="Adhikari A."/>
            <person name="Zheng C.-J."/>
            <person name="Schuster L."/>
            <person name="Cowan T.M."/>
            <person name="Smanski M.J."/>
            <person name="Chevrette M.G."/>
            <person name="De Carvalho L.P.S."/>
            <person name="Shen B."/>
        </authorList>
    </citation>
    <scope>NUCLEOTIDE SEQUENCE [LARGE SCALE GENOMIC DNA]</scope>
    <source>
        <strain evidence="1 2">NPDC049639</strain>
    </source>
</reference>
<dbReference type="Proteomes" id="UP001612915">
    <property type="component" value="Unassembled WGS sequence"/>
</dbReference>
<protein>
    <submittedName>
        <fullName evidence="1">Uncharacterized protein</fullName>
    </submittedName>
</protein>
<name>A0ABW8AJT0_9ACTN</name>
<evidence type="ECO:0000313" key="2">
    <source>
        <dbReference type="Proteomes" id="UP001612915"/>
    </source>
</evidence>
<keyword evidence="2" id="KW-1185">Reference proteome</keyword>
<dbReference type="EMBL" id="JBITLV010000001">
    <property type="protein sequence ID" value="MFI7586630.1"/>
    <property type="molecule type" value="Genomic_DNA"/>
</dbReference>
<evidence type="ECO:0000313" key="1">
    <source>
        <dbReference type="EMBL" id="MFI7586630.1"/>
    </source>
</evidence>
<proteinExistence type="predicted"/>
<gene>
    <name evidence="1" type="ORF">ACIB24_06095</name>
</gene>
<sequence>MSRQLRIGVAPVTDTLKRVAPDGTVLGTADRDQHRLLVGPVEGAPEVWDDVPHEVAAKLHALGYEIRPLPSA</sequence>
<comment type="caution">
    <text evidence="1">The sequence shown here is derived from an EMBL/GenBank/DDBJ whole genome shotgun (WGS) entry which is preliminary data.</text>
</comment>
<accession>A0ABW8AJT0</accession>
<organism evidence="1 2">
    <name type="scientific">Spongisporangium articulatum</name>
    <dbReference type="NCBI Taxonomy" id="3362603"/>
    <lineage>
        <taxon>Bacteria</taxon>
        <taxon>Bacillati</taxon>
        <taxon>Actinomycetota</taxon>
        <taxon>Actinomycetes</taxon>
        <taxon>Kineosporiales</taxon>
        <taxon>Kineosporiaceae</taxon>
        <taxon>Spongisporangium</taxon>
    </lineage>
</organism>